<name>A0ABZ2C7R0_9BACI</name>
<evidence type="ECO:0000256" key="1">
    <source>
        <dbReference type="ARBA" id="ARBA00009156"/>
    </source>
</evidence>
<dbReference type="PANTHER" id="PTHR43095">
    <property type="entry name" value="SUGAR KINASE"/>
    <property type="match status" value="1"/>
</dbReference>
<dbReference type="EMBL" id="CP137640">
    <property type="protein sequence ID" value="WVX79631.1"/>
    <property type="molecule type" value="Genomic_DNA"/>
</dbReference>
<dbReference type="Pfam" id="PF00370">
    <property type="entry name" value="FGGY_N"/>
    <property type="match status" value="1"/>
</dbReference>
<feature type="domain" description="Carbohydrate kinase FGGY C-terminal" evidence="6">
    <location>
        <begin position="258"/>
        <end position="443"/>
    </location>
</feature>
<keyword evidence="3 4" id="KW-0418">Kinase</keyword>
<dbReference type="PROSITE" id="PS00445">
    <property type="entry name" value="FGGY_KINASES_2"/>
    <property type="match status" value="1"/>
</dbReference>
<dbReference type="Gene3D" id="3.30.420.40">
    <property type="match status" value="2"/>
</dbReference>
<keyword evidence="2 4" id="KW-0808">Transferase</keyword>
<accession>A0ABZ2C7R0</accession>
<evidence type="ECO:0000256" key="4">
    <source>
        <dbReference type="RuleBase" id="RU003733"/>
    </source>
</evidence>
<evidence type="ECO:0000256" key="2">
    <source>
        <dbReference type="ARBA" id="ARBA00022679"/>
    </source>
</evidence>
<comment type="similarity">
    <text evidence="1 4">Belongs to the FGGY kinase family.</text>
</comment>
<dbReference type="InterPro" id="IPR043129">
    <property type="entry name" value="ATPase_NBD"/>
</dbReference>
<dbReference type="Pfam" id="PF02782">
    <property type="entry name" value="FGGY_C"/>
    <property type="match status" value="1"/>
</dbReference>
<dbReference type="RefSeq" id="WP_338448564.1">
    <property type="nucleotide sequence ID" value="NZ_CP137640.1"/>
</dbReference>
<dbReference type="InterPro" id="IPR018484">
    <property type="entry name" value="FGGY_N"/>
</dbReference>
<sequence length="492" mass="54495">MNHEYVIGLDIGTTSVKAVLFTTDGNVVLETEQLNSTLYPNPGWIEQDPAEVEHACRTVLKDMIAQSTDKKGQILGIGISCAQHSLICVGQNGEHLSNMLIWSDGRSSDQAEKLMHTPDGKKIFMETGTPIHPMSPFLKLLWMKENNYEPYHKATYFMTMKEYLLFKWYGVRMVDHGMAASTGLLNLITLDWSDQALEMTGVQKEQLSQVVPPTEILRKMNPQLAQEIGIPEDFPLVIGSGDAALANLGSGAILPGELNISLGTSGALRQFTKGAPINESAETYTYAFNNDFSIIGGPTNNGGNTLQWALELFNFKGSFNEFLEGAGNIHAGADGIIFHPYLSGERAPLWNRRSRGNLFGLTIEHTQDHIVRAILEGITFNLYQIGISLEKVAGKPEKITVNGGLTRSDVWLQILADVFGQDIYVSETHQNAAWGAAWTALVAIEKAPSFSAIKESLPKERVVKSNSQNHQLYQEIYKQYIKLGENIQEHFH</sequence>
<evidence type="ECO:0000259" key="6">
    <source>
        <dbReference type="Pfam" id="PF02782"/>
    </source>
</evidence>
<dbReference type="InterPro" id="IPR000577">
    <property type="entry name" value="Carb_kinase_FGGY"/>
</dbReference>
<evidence type="ECO:0000313" key="8">
    <source>
        <dbReference type="Proteomes" id="UP001357223"/>
    </source>
</evidence>
<dbReference type="Proteomes" id="UP001357223">
    <property type="component" value="Chromosome"/>
</dbReference>
<evidence type="ECO:0000313" key="7">
    <source>
        <dbReference type="EMBL" id="WVX79631.1"/>
    </source>
</evidence>
<reference evidence="7 8" key="1">
    <citation type="submission" date="2023-10" db="EMBL/GenBank/DDBJ databases">
        <title>Niallia locisalis sp.nov. isolated from a salt pond sample.</title>
        <authorList>
            <person name="Li X.-J."/>
            <person name="Dong L."/>
        </authorList>
    </citation>
    <scope>NUCLEOTIDE SEQUENCE [LARGE SCALE GENOMIC DNA]</scope>
    <source>
        <strain evidence="7 8">DSM 29761</strain>
    </source>
</reference>
<feature type="domain" description="Carbohydrate kinase FGGY N-terminal" evidence="5">
    <location>
        <begin position="5"/>
        <end position="249"/>
    </location>
</feature>
<dbReference type="PANTHER" id="PTHR43095:SF2">
    <property type="entry name" value="GLUCONOKINASE"/>
    <property type="match status" value="1"/>
</dbReference>
<keyword evidence="8" id="KW-1185">Reference proteome</keyword>
<evidence type="ECO:0000259" key="5">
    <source>
        <dbReference type="Pfam" id="PF00370"/>
    </source>
</evidence>
<dbReference type="InterPro" id="IPR018485">
    <property type="entry name" value="FGGY_C"/>
</dbReference>
<dbReference type="SUPFAM" id="SSF53067">
    <property type="entry name" value="Actin-like ATPase domain"/>
    <property type="match status" value="2"/>
</dbReference>
<dbReference type="GO" id="GO:0046316">
    <property type="term" value="F:gluconokinase activity"/>
    <property type="evidence" value="ECO:0007669"/>
    <property type="project" value="UniProtKB-EC"/>
</dbReference>
<organism evidence="7 8">
    <name type="scientific">Niallia oryzisoli</name>
    <dbReference type="NCBI Taxonomy" id="1737571"/>
    <lineage>
        <taxon>Bacteria</taxon>
        <taxon>Bacillati</taxon>
        <taxon>Bacillota</taxon>
        <taxon>Bacilli</taxon>
        <taxon>Bacillales</taxon>
        <taxon>Bacillaceae</taxon>
        <taxon>Niallia</taxon>
    </lineage>
</organism>
<evidence type="ECO:0000256" key="3">
    <source>
        <dbReference type="ARBA" id="ARBA00022777"/>
    </source>
</evidence>
<dbReference type="InterPro" id="IPR018483">
    <property type="entry name" value="Carb_kinase_FGGY_CS"/>
</dbReference>
<protein>
    <submittedName>
        <fullName evidence="7">Gluconokinase</fullName>
        <ecNumber evidence="7">2.7.1.12</ecNumber>
    </submittedName>
</protein>
<gene>
    <name evidence="7" type="ORF">R4Z09_20405</name>
</gene>
<proteinExistence type="inferred from homology"/>
<dbReference type="EC" id="2.7.1.12" evidence="7"/>
<dbReference type="CDD" id="cd07770">
    <property type="entry name" value="ASKHA_NBD_FGGY_GntK"/>
    <property type="match status" value="1"/>
</dbReference>
<dbReference type="PIRSF" id="PIRSF000538">
    <property type="entry name" value="GlpK"/>
    <property type="match status" value="1"/>
</dbReference>
<dbReference type="InterPro" id="IPR050406">
    <property type="entry name" value="FGGY_Carb_Kinase"/>
</dbReference>